<dbReference type="InterPro" id="IPR001296">
    <property type="entry name" value="Glyco_trans_1"/>
</dbReference>
<dbReference type="Pfam" id="PF00534">
    <property type="entry name" value="Glycos_transf_1"/>
    <property type="match status" value="1"/>
</dbReference>
<gene>
    <name evidence="5" type="ORF">ENO08_07935</name>
</gene>
<keyword evidence="1" id="KW-0328">Glycosyltransferase</keyword>
<name>A0A7V2F4B9_UNCEI</name>
<feature type="region of interest" description="Disordered" evidence="3">
    <location>
        <begin position="1"/>
        <end position="41"/>
    </location>
</feature>
<feature type="compositionally biased region" description="Basic and acidic residues" evidence="3">
    <location>
        <begin position="32"/>
        <end position="41"/>
    </location>
</feature>
<protein>
    <submittedName>
        <fullName evidence="5">Glycosyltransferase</fullName>
    </submittedName>
</protein>
<feature type="compositionally biased region" description="Low complexity" evidence="3">
    <location>
        <begin position="7"/>
        <end position="28"/>
    </location>
</feature>
<evidence type="ECO:0000313" key="5">
    <source>
        <dbReference type="EMBL" id="HER44373.1"/>
    </source>
</evidence>
<dbReference type="CDD" id="cd03801">
    <property type="entry name" value="GT4_PimA-like"/>
    <property type="match status" value="1"/>
</dbReference>
<dbReference type="GO" id="GO:0016757">
    <property type="term" value="F:glycosyltransferase activity"/>
    <property type="evidence" value="ECO:0007669"/>
    <property type="project" value="UniProtKB-KW"/>
</dbReference>
<accession>A0A7V2F4B9</accession>
<evidence type="ECO:0000256" key="2">
    <source>
        <dbReference type="ARBA" id="ARBA00022679"/>
    </source>
</evidence>
<organism evidence="5">
    <name type="scientific">Eiseniibacteriota bacterium</name>
    <dbReference type="NCBI Taxonomy" id="2212470"/>
    <lineage>
        <taxon>Bacteria</taxon>
        <taxon>Candidatus Eiseniibacteriota</taxon>
    </lineage>
</organism>
<keyword evidence="2" id="KW-0808">Transferase</keyword>
<evidence type="ECO:0000256" key="1">
    <source>
        <dbReference type="ARBA" id="ARBA00022676"/>
    </source>
</evidence>
<dbReference type="PANTHER" id="PTHR12526:SF510">
    <property type="entry name" value="D-INOSITOL 3-PHOSPHATE GLYCOSYLTRANSFERASE"/>
    <property type="match status" value="1"/>
</dbReference>
<proteinExistence type="predicted"/>
<evidence type="ECO:0000259" key="4">
    <source>
        <dbReference type="Pfam" id="PF00534"/>
    </source>
</evidence>
<dbReference type="Proteomes" id="UP000886069">
    <property type="component" value="Unassembled WGS sequence"/>
</dbReference>
<dbReference type="Gene3D" id="3.40.50.2000">
    <property type="entry name" value="Glycogen Phosphorylase B"/>
    <property type="match status" value="2"/>
</dbReference>
<evidence type="ECO:0000256" key="3">
    <source>
        <dbReference type="SAM" id="MobiDB-lite"/>
    </source>
</evidence>
<dbReference type="EMBL" id="DSEC01000571">
    <property type="protein sequence ID" value="HER44373.1"/>
    <property type="molecule type" value="Genomic_DNA"/>
</dbReference>
<comment type="caution">
    <text evidence="5">The sequence shown here is derived from an EMBL/GenBank/DDBJ whole genome shotgun (WGS) entry which is preliminary data.</text>
</comment>
<dbReference type="AlphaFoldDB" id="A0A7V2F4B9"/>
<reference evidence="5" key="1">
    <citation type="journal article" date="2020" name="mSystems">
        <title>Genome- and Community-Level Interaction Insights into Carbon Utilization and Element Cycling Functions of Hydrothermarchaeota in Hydrothermal Sediment.</title>
        <authorList>
            <person name="Zhou Z."/>
            <person name="Liu Y."/>
            <person name="Xu W."/>
            <person name="Pan J."/>
            <person name="Luo Z.H."/>
            <person name="Li M."/>
        </authorList>
    </citation>
    <scope>NUCLEOTIDE SEQUENCE [LARGE SCALE GENOMIC DNA]</scope>
    <source>
        <strain evidence="5">SpSt-1233</strain>
    </source>
</reference>
<feature type="non-terminal residue" evidence="5">
    <location>
        <position position="1"/>
    </location>
</feature>
<feature type="domain" description="Glycosyl transferase family 1" evidence="4">
    <location>
        <begin position="269"/>
        <end position="428"/>
    </location>
</feature>
<dbReference type="SUPFAM" id="SSF53756">
    <property type="entry name" value="UDP-Glycosyltransferase/glycogen phosphorylase"/>
    <property type="match status" value="1"/>
</dbReference>
<dbReference type="PANTHER" id="PTHR12526">
    <property type="entry name" value="GLYCOSYLTRANSFERASE"/>
    <property type="match status" value="1"/>
</dbReference>
<sequence length="452" mass="50250">IRMMFPRSSASASNASRRSTRASSGVSSPATDRPHSVESRLERTYSQRGFDVKIAYIFTRFPAPSETFACNDVRTLKRLGMDVSVYAQRAAFPDSKRMILDRGLAGVPVVNCGVREAARGCVNAFSHPLLLIRLLWWITRSDLVRFTHWMKCVALVPASFYICLRLEKERPDIVHLFWGHYQSLVGFLARERLPRSKLSMFLGAYDLEMGLGISAATANTADFLFTHAEANLPRFEAMGIDPGRVHVVHRGVDVAFIDSVDPGPVDGEERFPVLACVARLVERKGIRDAIRAVHLLKERYPRVKLFIAGEGSCRRTLAGDVERLNLSNHVTLLGHVPHGTVIDLLKSTHVFVLPTRCTGERLPNVIKEAMLCGAIPVTTSSPGIEELVSPGVDGVVLDSGAPDDIARAVVDLMEDEDRRMSMIARARRKVLDRFSIDAQMTRYISVWNGREG</sequence>